<dbReference type="GO" id="GO:0016020">
    <property type="term" value="C:membrane"/>
    <property type="evidence" value="ECO:0007669"/>
    <property type="project" value="UniProtKB-SubCell"/>
</dbReference>
<feature type="transmembrane region" description="Helical" evidence="6">
    <location>
        <begin position="151"/>
        <end position="170"/>
    </location>
</feature>
<evidence type="ECO:0000256" key="6">
    <source>
        <dbReference type="SAM" id="Phobius"/>
    </source>
</evidence>
<evidence type="ECO:0000256" key="3">
    <source>
        <dbReference type="ARBA" id="ARBA00022692"/>
    </source>
</evidence>
<dbReference type="OrthoDB" id="5243804at2"/>
<evidence type="ECO:0000256" key="5">
    <source>
        <dbReference type="ARBA" id="ARBA00023136"/>
    </source>
</evidence>
<evidence type="ECO:0000256" key="2">
    <source>
        <dbReference type="ARBA" id="ARBA00007362"/>
    </source>
</evidence>
<comment type="caution">
    <text evidence="8">The sequence shown here is derived from an EMBL/GenBank/DDBJ whole genome shotgun (WGS) entry which is preliminary data.</text>
</comment>
<feature type="transmembrane region" description="Helical" evidence="6">
    <location>
        <begin position="276"/>
        <end position="293"/>
    </location>
</feature>
<feature type="domain" description="EamA" evidence="7">
    <location>
        <begin position="151"/>
        <end position="290"/>
    </location>
</feature>
<feature type="transmembrane region" description="Helical" evidence="6">
    <location>
        <begin position="218"/>
        <end position="240"/>
    </location>
</feature>
<evidence type="ECO:0000256" key="1">
    <source>
        <dbReference type="ARBA" id="ARBA00004141"/>
    </source>
</evidence>
<dbReference type="EMBL" id="LAJY01000042">
    <property type="protein sequence ID" value="KJV10810.1"/>
    <property type="molecule type" value="Genomic_DNA"/>
</dbReference>
<feature type="transmembrane region" description="Helical" evidence="6">
    <location>
        <begin position="108"/>
        <end position="139"/>
    </location>
</feature>
<gene>
    <name evidence="8" type="ORF">VZ95_02520</name>
</gene>
<dbReference type="PANTHER" id="PTHR32322">
    <property type="entry name" value="INNER MEMBRANE TRANSPORTER"/>
    <property type="match status" value="1"/>
</dbReference>
<proteinExistence type="inferred from homology"/>
<name>A0A0F3IVN1_9PROT</name>
<evidence type="ECO:0000256" key="4">
    <source>
        <dbReference type="ARBA" id="ARBA00022989"/>
    </source>
</evidence>
<feature type="transmembrane region" description="Helical" evidence="6">
    <location>
        <begin position="35"/>
        <end position="54"/>
    </location>
</feature>
<dbReference type="SUPFAM" id="SSF103481">
    <property type="entry name" value="Multidrug resistance efflux transporter EmrE"/>
    <property type="match status" value="2"/>
</dbReference>
<dbReference type="AlphaFoldDB" id="A0A0F3IVN1"/>
<evidence type="ECO:0000259" key="7">
    <source>
        <dbReference type="Pfam" id="PF00892"/>
    </source>
</evidence>
<feature type="transmembrane region" description="Helical" evidence="6">
    <location>
        <begin position="182"/>
        <end position="206"/>
    </location>
</feature>
<dbReference type="Pfam" id="PF00892">
    <property type="entry name" value="EamA"/>
    <property type="match status" value="1"/>
</dbReference>
<comment type="similarity">
    <text evidence="2">Belongs to the EamA transporter family.</text>
</comment>
<organism evidence="8 9">
    <name type="scientific">Elstera litoralis</name>
    <dbReference type="NCBI Taxonomy" id="552518"/>
    <lineage>
        <taxon>Bacteria</taxon>
        <taxon>Pseudomonadati</taxon>
        <taxon>Pseudomonadota</taxon>
        <taxon>Alphaproteobacteria</taxon>
        <taxon>Rhodospirillales</taxon>
        <taxon>Rhodospirillaceae</taxon>
        <taxon>Elstera</taxon>
    </lineage>
</organism>
<dbReference type="Proteomes" id="UP000033774">
    <property type="component" value="Unassembled WGS sequence"/>
</dbReference>
<evidence type="ECO:0000313" key="9">
    <source>
        <dbReference type="Proteomes" id="UP000033774"/>
    </source>
</evidence>
<dbReference type="InterPro" id="IPR050638">
    <property type="entry name" value="AA-Vitamin_Transporters"/>
</dbReference>
<dbReference type="InterPro" id="IPR037185">
    <property type="entry name" value="EmrE-like"/>
</dbReference>
<feature type="transmembrane region" description="Helical" evidence="6">
    <location>
        <begin position="66"/>
        <end position="88"/>
    </location>
</feature>
<accession>A0A0F3IVN1</accession>
<sequence length="294" mass="30745">MWIIVTLAAAFFQCVRTFRQRALKGLLSTNGANFVRYIYGAPLALAALALLLATSGESLPAVPGGFWVSAILGGLAQILATSALLLAITRDSFAVGTALSKTEALQAAIIAALFFGEHVGWGGALAIAAGFGGVALLTLKSLSLRALTGSGGVYGLISGFFFGWSSMFIRDAALAVPTDLPLLAALVTLAAVTSLQTLMLGAWLLVREPGMVAKVLRAWRVCAPVAILSIIGSACWFLAFTLQKAAYVRALGQAELVFTVVASTFLLREKFGFREALGTFIITGSIVALLTLTR</sequence>
<keyword evidence="3 6" id="KW-0812">Transmembrane</keyword>
<comment type="subcellular location">
    <subcellularLocation>
        <location evidence="1">Membrane</location>
        <topology evidence="1">Multi-pass membrane protein</topology>
    </subcellularLocation>
</comment>
<dbReference type="RefSeq" id="WP_045774475.1">
    <property type="nucleotide sequence ID" value="NZ_LAJY01000042.1"/>
</dbReference>
<protein>
    <recommendedName>
        <fullName evidence="7">EamA domain-containing protein</fullName>
    </recommendedName>
</protein>
<dbReference type="PANTHER" id="PTHR32322:SF2">
    <property type="entry name" value="EAMA DOMAIN-CONTAINING PROTEIN"/>
    <property type="match status" value="1"/>
</dbReference>
<keyword evidence="9" id="KW-1185">Reference proteome</keyword>
<keyword evidence="5 6" id="KW-0472">Membrane</keyword>
<reference evidence="8 9" key="1">
    <citation type="submission" date="2015-03" db="EMBL/GenBank/DDBJ databases">
        <title>Draft genome sequence of Elstera litoralis.</title>
        <authorList>
            <person name="Rahalkar M.C."/>
            <person name="Dhakephalkar P.K."/>
            <person name="Pore S.D."/>
            <person name="Arora P."/>
            <person name="Kapse N.G."/>
            <person name="Pandit P.S."/>
        </authorList>
    </citation>
    <scope>NUCLEOTIDE SEQUENCE [LARGE SCALE GENOMIC DNA]</scope>
    <source>
        <strain evidence="8 9">Dia-1</strain>
    </source>
</reference>
<keyword evidence="4 6" id="KW-1133">Transmembrane helix</keyword>
<dbReference type="InterPro" id="IPR000620">
    <property type="entry name" value="EamA_dom"/>
</dbReference>
<evidence type="ECO:0000313" key="8">
    <source>
        <dbReference type="EMBL" id="KJV10810.1"/>
    </source>
</evidence>